<gene>
    <name evidence="2" type="ORF">POL58_05225</name>
</gene>
<evidence type="ECO:0000256" key="1">
    <source>
        <dbReference type="SAM" id="MobiDB-lite"/>
    </source>
</evidence>
<evidence type="ECO:0000313" key="2">
    <source>
        <dbReference type="EMBL" id="MDC0667126.1"/>
    </source>
</evidence>
<protein>
    <submittedName>
        <fullName evidence="2">Uncharacterized protein</fullName>
    </submittedName>
</protein>
<name>A0ABT5AZ60_9BACT</name>
<dbReference type="RefSeq" id="WP_271995032.1">
    <property type="nucleotide sequence ID" value="NZ_JAQNDN010000001.1"/>
</dbReference>
<dbReference type="EMBL" id="JAQNDN010000001">
    <property type="protein sequence ID" value="MDC0667126.1"/>
    <property type="molecule type" value="Genomic_DNA"/>
</dbReference>
<dbReference type="Proteomes" id="UP001217838">
    <property type="component" value="Unassembled WGS sequence"/>
</dbReference>
<accession>A0ABT5AZ60</accession>
<feature type="region of interest" description="Disordered" evidence="1">
    <location>
        <begin position="1"/>
        <end position="57"/>
    </location>
</feature>
<sequence length="582" mass="61850">MGEQAERALGSSWGLTFPIHAPPRSTGAAPRAHEAPIQRTPDPALTGTTAEVDPPRPGIDKFGFIDHSDGANIRTRPAELGGEKLTAQPLPPTTRVFVGGRHPEAREWLYVTAWLAGAVVRGYVQELRVNTDLPEFGARLYQIEEGDTVEGIARREFSASVTDGHDLRFYENVLLSVNAEKGRGGIKGAYQSPNIFGGGANNIQLEAGRRIWLVSPDYALSLKDAVPDGSLTNGAYAKTKRALGHVQDIVRSVTESPQHLGTVAGEYAEVIKAHLPEIVGITAAFILAEAASMLLAATPTGVTQIAALVIQLGLAAFGAAGMVAAGVEALAHAEKWLTLAWTASGDAQQLEDASKEFLKMLVSIAMAALAAAGVRGNFQRGTKIASAIEFVPPRLAMAENVSAGGAIALGGPVFIPGSVTSTGPVLTQPTLMAAIGRGGGKVAEAKKKAEAEAAQKQAKKPAEPAEIRDILGREPDAFEALLFRELTTAEVREMVKLLGGWSKRSFDSAAESVYKHARRKGFEALNYLRKVSLFNKRGARRIPTTGFSETGTYRLEKGTGEYVILEQGTNKIVTYGYNPRSG</sequence>
<organism evidence="2 3">
    <name type="scientific">Nannocystis radixulma</name>
    <dbReference type="NCBI Taxonomy" id="2995305"/>
    <lineage>
        <taxon>Bacteria</taxon>
        <taxon>Pseudomonadati</taxon>
        <taxon>Myxococcota</taxon>
        <taxon>Polyangia</taxon>
        <taxon>Nannocystales</taxon>
        <taxon>Nannocystaceae</taxon>
        <taxon>Nannocystis</taxon>
    </lineage>
</organism>
<comment type="caution">
    <text evidence="2">The sequence shown here is derived from an EMBL/GenBank/DDBJ whole genome shotgun (WGS) entry which is preliminary data.</text>
</comment>
<reference evidence="2 3" key="1">
    <citation type="submission" date="2022-11" db="EMBL/GenBank/DDBJ databases">
        <title>Minimal conservation of predation-associated metabolite biosynthetic gene clusters underscores biosynthetic potential of Myxococcota including descriptions for ten novel species: Archangium lansinium sp. nov., Myxococcus landrumus sp. nov., Nannocystis bai.</title>
        <authorList>
            <person name="Ahearne A."/>
            <person name="Stevens C."/>
            <person name="Dowd S."/>
        </authorList>
    </citation>
    <scope>NUCLEOTIDE SEQUENCE [LARGE SCALE GENOMIC DNA]</scope>
    <source>
        <strain evidence="2 3">NCELM</strain>
    </source>
</reference>
<proteinExistence type="predicted"/>
<keyword evidence="3" id="KW-1185">Reference proteome</keyword>
<evidence type="ECO:0000313" key="3">
    <source>
        <dbReference type="Proteomes" id="UP001217838"/>
    </source>
</evidence>